<dbReference type="AlphaFoldDB" id="A0A6A5RRK8"/>
<feature type="signal peptide" evidence="1">
    <location>
        <begin position="1"/>
        <end position="21"/>
    </location>
</feature>
<reference evidence="2" key="1">
    <citation type="journal article" date="2020" name="Stud. Mycol.">
        <title>101 Dothideomycetes genomes: a test case for predicting lifestyles and emergence of pathogens.</title>
        <authorList>
            <person name="Haridas S."/>
            <person name="Albert R."/>
            <person name="Binder M."/>
            <person name="Bloem J."/>
            <person name="Labutti K."/>
            <person name="Salamov A."/>
            <person name="Andreopoulos B."/>
            <person name="Baker S."/>
            <person name="Barry K."/>
            <person name="Bills G."/>
            <person name="Bluhm B."/>
            <person name="Cannon C."/>
            <person name="Castanera R."/>
            <person name="Culley D."/>
            <person name="Daum C."/>
            <person name="Ezra D."/>
            <person name="Gonzalez J."/>
            <person name="Henrissat B."/>
            <person name="Kuo A."/>
            <person name="Liang C."/>
            <person name="Lipzen A."/>
            <person name="Lutzoni F."/>
            <person name="Magnuson J."/>
            <person name="Mondo S."/>
            <person name="Nolan M."/>
            <person name="Ohm R."/>
            <person name="Pangilinan J."/>
            <person name="Park H.-J."/>
            <person name="Ramirez L."/>
            <person name="Alfaro M."/>
            <person name="Sun H."/>
            <person name="Tritt A."/>
            <person name="Yoshinaga Y."/>
            <person name="Zwiers L.-H."/>
            <person name="Turgeon B."/>
            <person name="Goodwin S."/>
            <person name="Spatafora J."/>
            <person name="Crous P."/>
            <person name="Grigoriev I."/>
        </authorList>
    </citation>
    <scope>NUCLEOTIDE SEQUENCE</scope>
    <source>
        <strain evidence="2">CBS 183.55</strain>
    </source>
</reference>
<dbReference type="EMBL" id="ML978967">
    <property type="protein sequence ID" value="KAF1928926.1"/>
    <property type="molecule type" value="Genomic_DNA"/>
</dbReference>
<feature type="chain" id="PRO_5025362432" evidence="1">
    <location>
        <begin position="22"/>
        <end position="279"/>
    </location>
</feature>
<proteinExistence type="predicted"/>
<dbReference type="Proteomes" id="UP000800082">
    <property type="component" value="Unassembled WGS sequence"/>
</dbReference>
<gene>
    <name evidence="2" type="ORF">M421DRAFT_390802</name>
</gene>
<accession>A0A6A5RRK8</accession>
<sequence length="279" mass="29714">MLLTSLTKLVPLISLAVTVTAIPARPSALDNAVVRDCESDFARCTRLRISLDYCRALMCNSYNSECKPCQADAFPGVTDHTVTQLTNDNTAVEVQVLDSRAGAKPPKNYCIVICTHAYCGLLCTNPSRPPSAVVDDAEVATNIDTADLLDLTDAQPDKLGVPLKEGMTTVITTVGTKDNKREKDCMWVCSGKVNCRQVCWATSDVKGALIEDIGSLPEGEAVDGMGDCEVVDKGGVGPLMVCQVPEVAGGDALAAGDVDPNHCLIVWMRGMPQITCHQV</sequence>
<keyword evidence="3" id="KW-1185">Reference proteome</keyword>
<dbReference type="RefSeq" id="XP_033449174.1">
    <property type="nucleotide sequence ID" value="XM_033589993.1"/>
</dbReference>
<organism evidence="2 3">
    <name type="scientific">Didymella exigua CBS 183.55</name>
    <dbReference type="NCBI Taxonomy" id="1150837"/>
    <lineage>
        <taxon>Eukaryota</taxon>
        <taxon>Fungi</taxon>
        <taxon>Dikarya</taxon>
        <taxon>Ascomycota</taxon>
        <taxon>Pezizomycotina</taxon>
        <taxon>Dothideomycetes</taxon>
        <taxon>Pleosporomycetidae</taxon>
        <taxon>Pleosporales</taxon>
        <taxon>Pleosporineae</taxon>
        <taxon>Didymellaceae</taxon>
        <taxon>Didymella</taxon>
    </lineage>
</organism>
<evidence type="ECO:0000313" key="2">
    <source>
        <dbReference type="EMBL" id="KAF1928926.1"/>
    </source>
</evidence>
<dbReference type="GeneID" id="54347644"/>
<evidence type="ECO:0000313" key="3">
    <source>
        <dbReference type="Proteomes" id="UP000800082"/>
    </source>
</evidence>
<name>A0A6A5RRK8_9PLEO</name>
<keyword evidence="1" id="KW-0732">Signal</keyword>
<evidence type="ECO:0000256" key="1">
    <source>
        <dbReference type="SAM" id="SignalP"/>
    </source>
</evidence>
<protein>
    <submittedName>
        <fullName evidence="2">Uncharacterized protein</fullName>
    </submittedName>
</protein>
<dbReference type="OrthoDB" id="3785519at2759"/>